<evidence type="ECO:0000256" key="2">
    <source>
        <dbReference type="ARBA" id="ARBA00009931"/>
    </source>
</evidence>
<keyword evidence="11" id="KW-0325">Glycoprotein</keyword>
<feature type="disulfide bond" evidence="15">
    <location>
        <begin position="736"/>
        <end position="746"/>
    </location>
</feature>
<name>A0A6P7WYJ7_9AMPH</name>
<dbReference type="InParanoid" id="A0A6P7WYJ7"/>
<dbReference type="SMART" id="SM00042">
    <property type="entry name" value="CUB"/>
    <property type="match status" value="2"/>
</dbReference>
<feature type="domain" description="SRCR" evidence="18">
    <location>
        <begin position="546"/>
        <end position="644"/>
    </location>
</feature>
<keyword evidence="10 15" id="KW-1015">Disulfide bond</keyword>
<reference evidence="21" key="1">
    <citation type="submission" date="2025-08" db="UniProtKB">
        <authorList>
            <consortium name="RefSeq"/>
        </authorList>
    </citation>
    <scope>IDENTIFICATION</scope>
</reference>
<evidence type="ECO:0000313" key="20">
    <source>
        <dbReference type="Proteomes" id="UP000515156"/>
    </source>
</evidence>
<evidence type="ECO:0000256" key="11">
    <source>
        <dbReference type="ARBA" id="ARBA00023180"/>
    </source>
</evidence>
<evidence type="ECO:0000256" key="6">
    <source>
        <dbReference type="ARBA" id="ARBA00022729"/>
    </source>
</evidence>
<evidence type="ECO:0000259" key="18">
    <source>
        <dbReference type="PROSITE" id="PS50287"/>
    </source>
</evidence>
<feature type="disulfide bond" evidence="15">
    <location>
        <begin position="858"/>
        <end position="868"/>
    </location>
</feature>
<proteinExistence type="inferred from homology"/>
<feature type="disulfide bond" evidence="15">
    <location>
        <begin position="367"/>
        <end position="377"/>
    </location>
</feature>
<dbReference type="GO" id="GO:0006508">
    <property type="term" value="P:proteolysis"/>
    <property type="evidence" value="ECO:0007669"/>
    <property type="project" value="UniProtKB-KW"/>
</dbReference>
<dbReference type="Gene3D" id="2.60.40.3210">
    <property type="entry name" value="Zona pellucida, ZP-N domain"/>
    <property type="match status" value="1"/>
</dbReference>
<dbReference type="Proteomes" id="UP000515156">
    <property type="component" value="Chromosome 14"/>
</dbReference>
<evidence type="ECO:0000256" key="4">
    <source>
        <dbReference type="ARBA" id="ARBA00022525"/>
    </source>
</evidence>
<dbReference type="GeneID" id="115457854"/>
<feature type="domain" description="SRCR" evidence="18">
    <location>
        <begin position="172"/>
        <end position="270"/>
    </location>
</feature>
<accession>A0A6P7WYJ7</accession>
<dbReference type="Gene3D" id="3.10.250.10">
    <property type="entry name" value="SRCR-like domain"/>
    <property type="match status" value="6"/>
</dbReference>
<dbReference type="PANTHER" id="PTHR19331">
    <property type="entry name" value="SCAVENGER RECEPTOR DOMAIN-CONTAINING"/>
    <property type="match status" value="1"/>
</dbReference>
<dbReference type="CDD" id="cd00041">
    <property type="entry name" value="CUB"/>
    <property type="match status" value="2"/>
</dbReference>
<evidence type="ECO:0000256" key="14">
    <source>
        <dbReference type="ARBA" id="ARBA00047200"/>
    </source>
</evidence>
<dbReference type="SMART" id="SM00202">
    <property type="entry name" value="SR"/>
    <property type="match status" value="6"/>
</dbReference>
<feature type="disulfide bond" evidence="15">
    <location>
        <begin position="490"/>
        <end position="500"/>
    </location>
</feature>
<keyword evidence="5" id="KW-0645">Protease</keyword>
<evidence type="ECO:0000256" key="5">
    <source>
        <dbReference type="ARBA" id="ARBA00022670"/>
    </source>
</evidence>
<dbReference type="InterPro" id="IPR000859">
    <property type="entry name" value="CUB_dom"/>
</dbReference>
<feature type="domain" description="SRCR" evidence="18">
    <location>
        <begin position="300"/>
        <end position="398"/>
    </location>
</feature>
<dbReference type="InterPro" id="IPR001190">
    <property type="entry name" value="SRCR"/>
</dbReference>
<evidence type="ECO:0000256" key="7">
    <source>
        <dbReference type="ARBA" id="ARBA00022737"/>
    </source>
</evidence>
<dbReference type="PROSITE" id="PS00420">
    <property type="entry name" value="SRCR_1"/>
    <property type="match status" value="6"/>
</dbReference>
<evidence type="ECO:0000256" key="16">
    <source>
        <dbReference type="SAM" id="SignalP"/>
    </source>
</evidence>
<dbReference type="GO" id="GO:0008233">
    <property type="term" value="F:peptidase activity"/>
    <property type="evidence" value="ECO:0007669"/>
    <property type="project" value="UniProtKB-KW"/>
</dbReference>
<evidence type="ECO:0000256" key="15">
    <source>
        <dbReference type="PROSITE-ProRule" id="PRU00196"/>
    </source>
</evidence>
<feature type="domain" description="SRCR" evidence="18">
    <location>
        <begin position="423"/>
        <end position="521"/>
    </location>
</feature>
<evidence type="ECO:0000256" key="10">
    <source>
        <dbReference type="ARBA" id="ARBA00023157"/>
    </source>
</evidence>
<gene>
    <name evidence="21" type="primary">LOC115457854</name>
</gene>
<dbReference type="KEGG" id="muo:115457854"/>
<feature type="domain" description="SRCR" evidence="18">
    <location>
        <begin position="669"/>
        <end position="767"/>
    </location>
</feature>
<dbReference type="PANTHER" id="PTHR19331:SF22">
    <property type="entry name" value="DELETED IN MALIGNANT BRAIN TUMORS 1 PROTEIN"/>
    <property type="match status" value="1"/>
</dbReference>
<dbReference type="PROSITE" id="PS50287">
    <property type="entry name" value="SRCR_2"/>
    <property type="match status" value="6"/>
</dbReference>
<dbReference type="InterPro" id="IPR042235">
    <property type="entry name" value="ZP-C_dom"/>
</dbReference>
<dbReference type="SUPFAM" id="SSF56487">
    <property type="entry name" value="SRCR-like"/>
    <property type="match status" value="6"/>
</dbReference>
<feature type="domain" description="SRCR" evidence="18">
    <location>
        <begin position="791"/>
        <end position="889"/>
    </location>
</feature>
<evidence type="ECO:0000256" key="3">
    <source>
        <dbReference type="ARBA" id="ARBA00022448"/>
    </source>
</evidence>
<dbReference type="RefSeq" id="XP_030043370.1">
    <property type="nucleotide sequence ID" value="XM_030187510.1"/>
</dbReference>
<feature type="signal peptide" evidence="16">
    <location>
        <begin position="1"/>
        <end position="22"/>
    </location>
</feature>
<dbReference type="Pfam" id="PF00431">
    <property type="entry name" value="CUB"/>
    <property type="match status" value="2"/>
</dbReference>
<evidence type="ECO:0000259" key="19">
    <source>
        <dbReference type="PROSITE" id="PS51034"/>
    </source>
</evidence>
<evidence type="ECO:0000256" key="1">
    <source>
        <dbReference type="ARBA" id="ARBA00004613"/>
    </source>
</evidence>
<feature type="domain" description="CUB" evidence="17">
    <location>
        <begin position="55"/>
        <end position="166"/>
    </location>
</feature>
<keyword evidence="8" id="KW-0378">Hydrolase</keyword>
<feature type="disulfide bond" evidence="15">
    <location>
        <begin position="239"/>
        <end position="249"/>
    </location>
</feature>
<dbReference type="OrthoDB" id="10063988at2759"/>
<comment type="subcellular location">
    <subcellularLocation>
        <location evidence="1">Secreted</location>
    </subcellularLocation>
</comment>
<evidence type="ECO:0000256" key="8">
    <source>
        <dbReference type="ARBA" id="ARBA00022801"/>
    </source>
</evidence>
<sequence length="1306" mass="145292">MGAIQNALWMLLVTGFLHGTDTATTIGIQEITTLPDLYNTSLLVTSNDTLYSYNCGSALTTPKGSFATPNYPGLYPNNARCIWEIQVASGSVVNLTFPHIDLEYHTSCAFDLVEVYDGAPFISPLIGKFCTFTSRPFISSSNRLTVLFSSDGSVQRTGFHAIYNFNYQDVPIRLVNGRNRCAGRIEVYYNYTWGTICDDGWTFEDAQVVCRQLGCGEVYSSQANYGPGIGSILMDDVDCRGYEANLGRCFHRGWYSHNCGHHEDTGVICTEYFNLTATTETTTTANPTMYSRPYPIDVPARLVNGWSSCSGRVEVYYNYQWGTVCHDRWSFTNARVLCRQLGCGDVSTSLYYFGPGSGPILLDEVSCSGYEWNLGRCSHNGWYNHNCVHGADTGVICTGSFNTTTPAPAYPTASRPVPIDVSVRLVNGWSRCSGRVEVYYNYQWGTVCDDGWSFTNARVLCRQLGCGDVSNSLYSFGPGNGSILLDDVSCSGYEWNLGRCSHNGWYNHNCNHGEDTGVICTGPVNITTPTPAYPTASRPVPIDVSVRLVNGWSRCSGRVEVYYNYQWGTVCDDGWSFTNARVLCHQLGCGDVSNSLYSFGPGNGSILLDDVSCSGYEWNLGRCSHNGWYNHNCNHGEDTGVICTGPVNITTPTPAYPTHSGPVPIDVSVRLVNGWSRCSGRVEVYYNYQWGTVCDDGWSFTNARVLCRQLGCGDVSTSLYSFGPGSGPILLDEVSCSGYEWNLGRCSHNGWYNHNCGHGEDTGVICIGTSDNQTATTAHPTVYPIPIDVPARLVNGWSRCAGLVEVYYRYGWGTVCNHGWSFMNARVLCRQLGCGDVYTSLVSFGPGNGTIYLDNVQCSGYESNLGRCYHNGWFNHNCSSYEDVGVICTGHFYTTTPFPWTTAPTNYTCGGLLTDSGSFSSPFYPSNYPNNARCIWEIQVRSNYRIELSFSDLRLEYSSNCIYDFIEVYDGPLQSSSPRRRICQISNSTFTSSSNFITVLFSSDVSVTSGGFRAHFYSVSPPSNKSVTLTCSTDAMQAAVNRAYLQSLGYSPWSLTMNDPYCSSQITGTHVIFNISYNGCGTVREVDGSTIVYSNTLRAYPPVSLITRQKKLNVDLRCRLFQNTSFDIVYISNDTVDIHETQYGRYNVSFSFYYSSSFMNPVHEWPYYVDLNQDVYVQARLYSSDQNLVLFLDSCVASPNALDFVTRTYDLIKSGCVRDSTFYSYGSPSSNTVRFRFNSFTFVNRYQVVFLQCRLVVCRTWDYSSRCYQGCLRRRKRDTSSYLKELSVVVGPVQVKDAKAEVKKDA</sequence>
<dbReference type="InterPro" id="IPR036772">
    <property type="entry name" value="SRCR-like_dom_sf"/>
</dbReference>
<dbReference type="FunFam" id="2.60.120.290:FF:000013">
    <property type="entry name" value="Membrane frizzled-related protein"/>
    <property type="match status" value="2"/>
</dbReference>
<dbReference type="InterPro" id="IPR055355">
    <property type="entry name" value="ZP-C"/>
</dbReference>
<feature type="domain" description="ZP" evidence="19">
    <location>
        <begin position="1030"/>
        <end position="1274"/>
    </location>
</feature>
<keyword evidence="4" id="KW-0964">Secreted</keyword>
<dbReference type="PRINTS" id="PR00258">
    <property type="entry name" value="SPERACTRCPTR"/>
</dbReference>
<dbReference type="PROSITE" id="PS51034">
    <property type="entry name" value="ZP_2"/>
    <property type="match status" value="1"/>
</dbReference>
<dbReference type="SMART" id="SM00241">
    <property type="entry name" value="ZP"/>
    <property type="match status" value="1"/>
</dbReference>
<evidence type="ECO:0000313" key="21">
    <source>
        <dbReference type="RefSeq" id="XP_030043370.1"/>
    </source>
</evidence>
<dbReference type="InterPro" id="IPR035914">
    <property type="entry name" value="Sperma_CUB_dom_sf"/>
</dbReference>
<keyword evidence="6 16" id="KW-0732">Signal</keyword>
<keyword evidence="7" id="KW-0677">Repeat</keyword>
<keyword evidence="9" id="KW-0653">Protein transport</keyword>
<protein>
    <recommendedName>
        <fullName evidence="13">Scavenger receptor cysteine-rich domain-containing protein DMBT1</fullName>
    </recommendedName>
    <alternativeName>
        <fullName evidence="14">Deleted in malignant brain tumors 1 protein</fullName>
    </alternativeName>
    <alternativeName>
        <fullName evidence="12">Hensin</fullName>
    </alternativeName>
</protein>
<dbReference type="Gene3D" id="2.60.120.290">
    <property type="entry name" value="Spermadhesin, CUB domain"/>
    <property type="match status" value="2"/>
</dbReference>
<dbReference type="InterPro" id="IPR001507">
    <property type="entry name" value="ZP_dom"/>
</dbReference>
<dbReference type="PROSITE" id="PS01180">
    <property type="entry name" value="CUB"/>
    <property type="match status" value="2"/>
</dbReference>
<feature type="domain" description="CUB" evidence="17">
    <location>
        <begin position="888"/>
        <end position="1019"/>
    </location>
</feature>
<dbReference type="InterPro" id="IPR055356">
    <property type="entry name" value="ZP-N"/>
</dbReference>
<dbReference type="Pfam" id="PF23344">
    <property type="entry name" value="ZP-N"/>
    <property type="match status" value="1"/>
</dbReference>
<evidence type="ECO:0000256" key="13">
    <source>
        <dbReference type="ARBA" id="ARBA00047197"/>
    </source>
</evidence>
<feature type="chain" id="PRO_5027740476" description="Scavenger receptor cysteine-rich domain-containing protein DMBT1" evidence="16">
    <location>
        <begin position="23"/>
        <end position="1306"/>
    </location>
</feature>
<dbReference type="FunFam" id="2.60.40.4100:FF:000005">
    <property type="entry name" value="Deleted in malignant brain tumors 1"/>
    <property type="match status" value="1"/>
</dbReference>
<keyword evidence="20" id="KW-1185">Reference proteome</keyword>
<comment type="caution">
    <text evidence="15">Lacks conserved residue(s) required for the propagation of feature annotation.</text>
</comment>
<evidence type="ECO:0000256" key="12">
    <source>
        <dbReference type="ARBA" id="ARBA00030560"/>
    </source>
</evidence>
<dbReference type="Pfam" id="PF00530">
    <property type="entry name" value="SRCR"/>
    <property type="match status" value="6"/>
</dbReference>
<evidence type="ECO:0000259" key="17">
    <source>
        <dbReference type="PROSITE" id="PS01180"/>
    </source>
</evidence>
<comment type="similarity">
    <text evidence="2">Belongs to the DMBT1 family.</text>
</comment>
<dbReference type="FunFam" id="3.10.250.10:FF:000006">
    <property type="entry name" value="neurotrypsin isoform X2"/>
    <property type="match status" value="6"/>
</dbReference>
<feature type="disulfide bond" evidence="15">
    <location>
        <begin position="613"/>
        <end position="623"/>
    </location>
</feature>
<evidence type="ECO:0000256" key="9">
    <source>
        <dbReference type="ARBA" id="ARBA00022927"/>
    </source>
</evidence>
<dbReference type="SUPFAM" id="SSF49854">
    <property type="entry name" value="Spermadhesin, CUB domain"/>
    <property type="match status" value="2"/>
</dbReference>
<dbReference type="GO" id="GO:0015031">
    <property type="term" value="P:protein transport"/>
    <property type="evidence" value="ECO:0007669"/>
    <property type="project" value="UniProtKB-KW"/>
</dbReference>
<dbReference type="GO" id="GO:0016020">
    <property type="term" value="C:membrane"/>
    <property type="evidence" value="ECO:0007669"/>
    <property type="project" value="InterPro"/>
</dbReference>
<dbReference type="Pfam" id="PF00100">
    <property type="entry name" value="Zona_pellucida"/>
    <property type="match status" value="1"/>
</dbReference>
<keyword evidence="3" id="KW-0813">Transport</keyword>
<dbReference type="Gene3D" id="2.60.40.4100">
    <property type="entry name" value="Zona pellucida, ZP-C domain"/>
    <property type="match status" value="1"/>
</dbReference>
<organism evidence="20 21">
    <name type="scientific">Microcaecilia unicolor</name>
    <dbReference type="NCBI Taxonomy" id="1415580"/>
    <lineage>
        <taxon>Eukaryota</taxon>
        <taxon>Metazoa</taxon>
        <taxon>Chordata</taxon>
        <taxon>Craniata</taxon>
        <taxon>Vertebrata</taxon>
        <taxon>Euteleostomi</taxon>
        <taxon>Amphibia</taxon>
        <taxon>Gymnophiona</taxon>
        <taxon>Siphonopidae</taxon>
        <taxon>Microcaecilia</taxon>
    </lineage>
</organism>